<dbReference type="AlphaFoldDB" id="B6WSR3"/>
<proteinExistence type="predicted"/>
<evidence type="ECO:0000256" key="1">
    <source>
        <dbReference type="SAM" id="Phobius"/>
    </source>
</evidence>
<reference evidence="2 3" key="2">
    <citation type="submission" date="2008-10" db="EMBL/GenBank/DDBJ databases">
        <authorList>
            <person name="Fulton L."/>
            <person name="Clifton S."/>
            <person name="Fulton B."/>
            <person name="Xu J."/>
            <person name="Minx P."/>
            <person name="Pepin K.H."/>
            <person name="Johnson M."/>
            <person name="Bhonagiri V."/>
            <person name="Nash W.E."/>
            <person name="Mardis E.R."/>
            <person name="Wilson R.K."/>
        </authorList>
    </citation>
    <scope>NUCLEOTIDE SEQUENCE [LARGE SCALE GENOMIC DNA]</scope>
    <source>
        <strain evidence="2 3">ATCC 29098</strain>
    </source>
</reference>
<dbReference type="Proteomes" id="UP000003676">
    <property type="component" value="Unassembled WGS sequence"/>
</dbReference>
<name>B6WSR3_9BACT</name>
<keyword evidence="1" id="KW-0472">Membrane</keyword>
<protein>
    <submittedName>
        <fullName evidence="2">Uncharacterized protein</fullName>
    </submittedName>
</protein>
<keyword evidence="1" id="KW-0812">Transmembrane</keyword>
<accession>B6WSR3</accession>
<reference evidence="2 3" key="1">
    <citation type="submission" date="2008-10" db="EMBL/GenBank/DDBJ databases">
        <title>Draft genome sequence of Desulvovibrio piger (ATCC 29098).</title>
        <authorList>
            <person name="Sudarsanam P."/>
            <person name="Ley R."/>
            <person name="Guruge J."/>
            <person name="Turnbaugh P.J."/>
            <person name="Mahowald M."/>
            <person name="Liep D."/>
            <person name="Gordon J."/>
        </authorList>
    </citation>
    <scope>NUCLEOTIDE SEQUENCE [LARGE SCALE GENOMIC DNA]</scope>
    <source>
        <strain evidence="2 3">ATCC 29098</strain>
    </source>
</reference>
<dbReference type="EMBL" id="ABXU01000029">
    <property type="protein sequence ID" value="EEB33825.1"/>
    <property type="molecule type" value="Genomic_DNA"/>
</dbReference>
<sequence>MAADNFPSYEHLSVAKLAVPATFFGRVKAVGPCLLQQFPALLPIGAQIFIDVLTAICHFFKK</sequence>
<dbReference type="HOGENOM" id="CLU_2896789_0_0_7"/>
<comment type="caution">
    <text evidence="2">The sequence shown here is derived from an EMBL/GenBank/DDBJ whole genome shotgun (WGS) entry which is preliminary data.</text>
</comment>
<evidence type="ECO:0000313" key="3">
    <source>
        <dbReference type="Proteomes" id="UP000003676"/>
    </source>
</evidence>
<keyword evidence="1" id="KW-1133">Transmembrane helix</keyword>
<evidence type="ECO:0000313" key="2">
    <source>
        <dbReference type="EMBL" id="EEB33825.1"/>
    </source>
</evidence>
<gene>
    <name evidence="2" type="ORF">DESPIG_01115</name>
</gene>
<feature type="transmembrane region" description="Helical" evidence="1">
    <location>
        <begin position="40"/>
        <end position="60"/>
    </location>
</feature>
<organism evidence="2 3">
    <name type="scientific">Desulfovibrio piger ATCC 29098</name>
    <dbReference type="NCBI Taxonomy" id="411464"/>
    <lineage>
        <taxon>Bacteria</taxon>
        <taxon>Pseudomonadati</taxon>
        <taxon>Thermodesulfobacteriota</taxon>
        <taxon>Desulfovibrionia</taxon>
        <taxon>Desulfovibrionales</taxon>
        <taxon>Desulfovibrionaceae</taxon>
        <taxon>Desulfovibrio</taxon>
    </lineage>
</organism>